<evidence type="ECO:0000256" key="1">
    <source>
        <dbReference type="ARBA" id="ARBA00010832"/>
    </source>
</evidence>
<reference evidence="3" key="1">
    <citation type="submission" date="2021-04" db="EMBL/GenBank/DDBJ databases">
        <title>The genome sequence of Ideonella sp. 4Y11.</title>
        <authorList>
            <person name="Liu Y."/>
        </authorList>
    </citation>
    <scope>NUCLEOTIDE SEQUENCE</scope>
    <source>
        <strain evidence="3">4Y11</strain>
    </source>
</reference>
<feature type="domain" description="HupH hydrogenase expression protein C-terminal" evidence="2">
    <location>
        <begin position="175"/>
        <end position="290"/>
    </location>
</feature>
<comment type="caution">
    <text evidence="3">The sequence shown here is derived from an EMBL/GenBank/DDBJ whole genome shotgun (WGS) entry which is preliminary data.</text>
</comment>
<gene>
    <name evidence="3" type="ORF">KAK06_00715</name>
</gene>
<organism evidence="3 4">
    <name type="scientific">Ideonella aquatica</name>
    <dbReference type="NCBI Taxonomy" id="2824119"/>
    <lineage>
        <taxon>Bacteria</taxon>
        <taxon>Pseudomonadati</taxon>
        <taxon>Pseudomonadota</taxon>
        <taxon>Betaproteobacteria</taxon>
        <taxon>Burkholderiales</taxon>
        <taxon>Sphaerotilaceae</taxon>
        <taxon>Ideonella</taxon>
    </lineage>
</organism>
<dbReference type="InterPro" id="IPR006894">
    <property type="entry name" value="HupH_Hydgase_express_prot_C"/>
</dbReference>
<dbReference type="Proteomes" id="UP000678374">
    <property type="component" value="Unassembled WGS sequence"/>
</dbReference>
<dbReference type="AlphaFoldDB" id="A0A940YJM8"/>
<comment type="similarity">
    <text evidence="1">Belongs to the HupH/HyaF family.</text>
</comment>
<sequence length="295" mass="30816">MNTTSRPFPIPVIAQTPGGLPVDDGLEYLSMPRGMDTYQAPSLPEPEELVGHDGARQALHAVLAALRQAAAGEAAAPVSLQGLSADDLALIHQVLGEGEVSAQVLAAPGDLSRPGVLQVQESVFAGVWRVIGDRGDGVLIDHVEAGPIPALLISAAREDARLAPAAMPLPAEASNAQAVLVELAEHRQHWRAGLPAEVVNLSLLPLSALDIGLMDAQIGTGRVLILSRGYGNCRITNAGVPNTWRVVYYNSQDTVILNSVEVCAIPEVACAAPEDLQDSVERLAEVLAWVDGAGA</sequence>
<dbReference type="EMBL" id="JAGQDE010000001">
    <property type="protein sequence ID" value="MBQ0957466.1"/>
    <property type="molecule type" value="Genomic_DNA"/>
</dbReference>
<evidence type="ECO:0000313" key="3">
    <source>
        <dbReference type="EMBL" id="MBQ0957466.1"/>
    </source>
</evidence>
<protein>
    <submittedName>
        <fullName evidence="3">Hydrogenase expression/formation protein</fullName>
    </submittedName>
</protein>
<dbReference type="InterPro" id="IPR038527">
    <property type="entry name" value="HupH_C_sf"/>
</dbReference>
<accession>A0A940YJM8</accession>
<name>A0A940YJM8_9BURK</name>
<dbReference type="Pfam" id="PF04809">
    <property type="entry name" value="HupH_C"/>
    <property type="match status" value="2"/>
</dbReference>
<evidence type="ECO:0000259" key="2">
    <source>
        <dbReference type="Pfam" id="PF04809"/>
    </source>
</evidence>
<proteinExistence type="inferred from homology"/>
<dbReference type="RefSeq" id="WP_210799766.1">
    <property type="nucleotide sequence ID" value="NZ_JAGQDE010000001.1"/>
</dbReference>
<evidence type="ECO:0000313" key="4">
    <source>
        <dbReference type="Proteomes" id="UP000678374"/>
    </source>
</evidence>
<feature type="domain" description="HupH hydrogenase expression protein C-terminal" evidence="2">
    <location>
        <begin position="55"/>
        <end position="160"/>
    </location>
</feature>
<dbReference type="Gene3D" id="3.30.1370.140">
    <property type="entry name" value="HupH hydrogenase expression protein, C-terminal domain"/>
    <property type="match status" value="2"/>
</dbReference>
<keyword evidence="4" id="KW-1185">Reference proteome</keyword>